<feature type="domain" description="DUF6534" evidence="2">
    <location>
        <begin position="160"/>
        <end position="205"/>
    </location>
</feature>
<dbReference type="STRING" id="5627.A0A1C7MTI3"/>
<accession>A0A1C7MTI3</accession>
<feature type="transmembrane region" description="Helical" evidence="1">
    <location>
        <begin position="49"/>
        <end position="72"/>
    </location>
</feature>
<evidence type="ECO:0000256" key="1">
    <source>
        <dbReference type="SAM" id="Phobius"/>
    </source>
</evidence>
<feature type="transmembrane region" description="Helical" evidence="1">
    <location>
        <begin position="121"/>
        <end position="141"/>
    </location>
</feature>
<dbReference type="AlphaFoldDB" id="A0A1C7MTI3"/>
<dbReference type="PANTHER" id="PTHR40465:SF1">
    <property type="entry name" value="DUF6534 DOMAIN-CONTAINING PROTEIN"/>
    <property type="match status" value="1"/>
</dbReference>
<gene>
    <name evidence="3" type="ORF">A0H81_01380</name>
</gene>
<dbReference type="OMA" id="ASIWRFL"/>
<evidence type="ECO:0000313" key="4">
    <source>
        <dbReference type="Proteomes" id="UP000092993"/>
    </source>
</evidence>
<feature type="transmembrane region" description="Helical" evidence="1">
    <location>
        <begin position="12"/>
        <end position="37"/>
    </location>
</feature>
<feature type="transmembrane region" description="Helical" evidence="1">
    <location>
        <begin position="153"/>
        <end position="175"/>
    </location>
</feature>
<feature type="transmembrane region" description="Helical" evidence="1">
    <location>
        <begin position="92"/>
        <end position="109"/>
    </location>
</feature>
<reference evidence="3 4" key="1">
    <citation type="submission" date="2016-03" db="EMBL/GenBank/DDBJ databases">
        <title>Whole genome sequencing of Grifola frondosa 9006-11.</title>
        <authorList>
            <person name="Min B."/>
            <person name="Park H."/>
            <person name="Kim J.-G."/>
            <person name="Cho H."/>
            <person name="Oh Y.-L."/>
            <person name="Kong W.-S."/>
            <person name="Choi I.-G."/>
        </authorList>
    </citation>
    <scope>NUCLEOTIDE SEQUENCE [LARGE SCALE GENOMIC DNA]</scope>
    <source>
        <strain evidence="3 4">9006-11</strain>
    </source>
</reference>
<keyword evidence="1" id="KW-0812">Transmembrane</keyword>
<sequence length="252" mass="27857">MTGINLHLDPTIGSIFIGVIFAVMLYAGTCAQSVYYYRRYSNDSMVLKGLVFFLWLLDTSSTLLVIQVLWFFTVRSHGSPFALLAVPVEFTAEYMFTTFIIYVVQWCIVSSSIKSGVDYRIKYFLTITGLLLATISLGALRRRHRAGLRTVPASIQLVTAIVADIYITVSLCLILKEVKTGVSQTDSLLNRLIMYSMNRGILSAMNARQHLAEQSARTIELGNLSSDSETPSSVLQLEANLGKPKAAPVPIS</sequence>
<dbReference type="InterPro" id="IPR045339">
    <property type="entry name" value="DUF6534"/>
</dbReference>
<dbReference type="Pfam" id="PF20152">
    <property type="entry name" value="DUF6534"/>
    <property type="match status" value="1"/>
</dbReference>
<evidence type="ECO:0000313" key="3">
    <source>
        <dbReference type="EMBL" id="OBZ80067.1"/>
    </source>
</evidence>
<dbReference type="OrthoDB" id="3270417at2759"/>
<organism evidence="3 4">
    <name type="scientific">Grifola frondosa</name>
    <name type="common">Maitake</name>
    <name type="synonym">Polyporus frondosus</name>
    <dbReference type="NCBI Taxonomy" id="5627"/>
    <lineage>
        <taxon>Eukaryota</taxon>
        <taxon>Fungi</taxon>
        <taxon>Dikarya</taxon>
        <taxon>Basidiomycota</taxon>
        <taxon>Agaricomycotina</taxon>
        <taxon>Agaricomycetes</taxon>
        <taxon>Polyporales</taxon>
        <taxon>Grifolaceae</taxon>
        <taxon>Grifola</taxon>
    </lineage>
</organism>
<protein>
    <recommendedName>
        <fullName evidence="2">DUF6534 domain-containing protein</fullName>
    </recommendedName>
</protein>
<keyword evidence="1" id="KW-1133">Transmembrane helix</keyword>
<dbReference type="PANTHER" id="PTHR40465">
    <property type="entry name" value="CHROMOSOME 1, WHOLE GENOME SHOTGUN SEQUENCE"/>
    <property type="match status" value="1"/>
</dbReference>
<proteinExistence type="predicted"/>
<name>A0A1C7MTI3_GRIFR</name>
<dbReference type="Proteomes" id="UP000092993">
    <property type="component" value="Unassembled WGS sequence"/>
</dbReference>
<evidence type="ECO:0000259" key="2">
    <source>
        <dbReference type="Pfam" id="PF20152"/>
    </source>
</evidence>
<keyword evidence="1" id="KW-0472">Membrane</keyword>
<comment type="caution">
    <text evidence="3">The sequence shown here is derived from an EMBL/GenBank/DDBJ whole genome shotgun (WGS) entry which is preliminary data.</text>
</comment>
<keyword evidence="4" id="KW-1185">Reference proteome</keyword>
<dbReference type="EMBL" id="LUGG01000001">
    <property type="protein sequence ID" value="OBZ80067.1"/>
    <property type="molecule type" value="Genomic_DNA"/>
</dbReference>